<keyword evidence="3 5" id="KW-1133">Transmembrane helix</keyword>
<feature type="transmembrane region" description="Helical" evidence="5">
    <location>
        <begin position="15"/>
        <end position="46"/>
    </location>
</feature>
<dbReference type="Proteomes" id="UP001164305">
    <property type="component" value="Chromosome"/>
</dbReference>
<dbReference type="InterPro" id="IPR019109">
    <property type="entry name" value="MamF_MmsF"/>
</dbReference>
<evidence type="ECO:0000256" key="2">
    <source>
        <dbReference type="ARBA" id="ARBA00022692"/>
    </source>
</evidence>
<keyword evidence="7" id="KW-1185">Reference proteome</keyword>
<reference evidence="6" key="1">
    <citation type="submission" date="2022-10" db="EMBL/GenBank/DDBJ databases">
        <title>Whole-Genome Sequencing of Brachybacterium huguangmaarense BRM-3, Isolated from Betula schmidtii.</title>
        <authorList>
            <person name="Haam D."/>
        </authorList>
    </citation>
    <scope>NUCLEOTIDE SEQUENCE</scope>
    <source>
        <strain evidence="6">BRM-3</strain>
    </source>
</reference>
<keyword evidence="2 5" id="KW-0812">Transmembrane</keyword>
<comment type="subcellular location">
    <subcellularLocation>
        <location evidence="1">Membrane</location>
        <topology evidence="1">Multi-pass membrane protein</topology>
    </subcellularLocation>
</comment>
<feature type="transmembrane region" description="Helical" evidence="5">
    <location>
        <begin position="58"/>
        <end position="82"/>
    </location>
</feature>
<dbReference type="EMBL" id="CP107020">
    <property type="protein sequence ID" value="UYG16606.1"/>
    <property type="molecule type" value="Genomic_DNA"/>
</dbReference>
<keyword evidence="4 5" id="KW-0472">Membrane</keyword>
<feature type="transmembrane region" description="Helical" evidence="5">
    <location>
        <begin position="88"/>
        <end position="109"/>
    </location>
</feature>
<evidence type="ECO:0000313" key="6">
    <source>
        <dbReference type="EMBL" id="UYG16606.1"/>
    </source>
</evidence>
<evidence type="ECO:0000256" key="3">
    <source>
        <dbReference type="ARBA" id="ARBA00022989"/>
    </source>
</evidence>
<dbReference type="Pfam" id="PF09685">
    <property type="entry name" value="MamF_MmsF"/>
    <property type="match status" value="1"/>
</dbReference>
<sequence>MTNVPTPSRDAARTWAILCHLSLIISAILSAGILAFVGPLIFWFLYKDKDALVRNAAAGSFNFAVTLVIASAVATILQFTIILAPVGWIIWAAVYVLGILFPILAALAASRFELYKYPLTLPLLS</sequence>
<organism evidence="6 7">
    <name type="scientific">Brachybacterium huguangmaarense</name>
    <dbReference type="NCBI Taxonomy" id="1652028"/>
    <lineage>
        <taxon>Bacteria</taxon>
        <taxon>Bacillati</taxon>
        <taxon>Actinomycetota</taxon>
        <taxon>Actinomycetes</taxon>
        <taxon>Micrococcales</taxon>
        <taxon>Dermabacteraceae</taxon>
        <taxon>Brachybacterium</taxon>
    </lineage>
</organism>
<evidence type="ECO:0000256" key="4">
    <source>
        <dbReference type="ARBA" id="ARBA00023136"/>
    </source>
</evidence>
<dbReference type="RefSeq" id="WP_263593819.1">
    <property type="nucleotide sequence ID" value="NZ_CP107020.1"/>
</dbReference>
<evidence type="ECO:0000313" key="7">
    <source>
        <dbReference type="Proteomes" id="UP001164305"/>
    </source>
</evidence>
<protein>
    <submittedName>
        <fullName evidence="6">DUF4870 domain-containing protein</fullName>
    </submittedName>
</protein>
<accession>A0ABY6G1T3</accession>
<name>A0ABY6G1T3_9MICO</name>
<evidence type="ECO:0000256" key="5">
    <source>
        <dbReference type="SAM" id="Phobius"/>
    </source>
</evidence>
<evidence type="ECO:0000256" key="1">
    <source>
        <dbReference type="ARBA" id="ARBA00004141"/>
    </source>
</evidence>
<gene>
    <name evidence="6" type="ORF">BRM3_13540</name>
</gene>
<proteinExistence type="predicted"/>